<reference evidence="1 2" key="1">
    <citation type="submission" date="2023-02" db="EMBL/GenBank/DDBJ databases">
        <authorList>
            <person name="Liu G."/>
        </authorList>
    </citation>
    <scope>NUCLEOTIDE SEQUENCE [LARGE SCALE GENOMIC DNA]</scope>
    <source>
        <strain evidence="1 2">DSM 23008</strain>
    </source>
</reference>
<gene>
    <name evidence="1" type="ORF">PQ477_15685</name>
</gene>
<name>A0ABY7W1V8_9BACI</name>
<dbReference type="Proteomes" id="UP001215143">
    <property type="component" value="Chromosome"/>
</dbReference>
<accession>A0ABY7W1V8</accession>
<evidence type="ECO:0000313" key="2">
    <source>
        <dbReference type="Proteomes" id="UP001215143"/>
    </source>
</evidence>
<protein>
    <submittedName>
        <fullName evidence="1">Uncharacterized protein</fullName>
    </submittedName>
</protein>
<dbReference type="EMBL" id="CP117834">
    <property type="protein sequence ID" value="WDF02927.1"/>
    <property type="molecule type" value="Genomic_DNA"/>
</dbReference>
<dbReference type="RefSeq" id="WP_274272435.1">
    <property type="nucleotide sequence ID" value="NZ_CP117834.1"/>
</dbReference>
<organism evidence="1 2">
    <name type="scientific">Shouchella hunanensis</name>
    <dbReference type="NCBI Taxonomy" id="766894"/>
    <lineage>
        <taxon>Bacteria</taxon>
        <taxon>Bacillati</taxon>
        <taxon>Bacillota</taxon>
        <taxon>Bacilli</taxon>
        <taxon>Bacillales</taxon>
        <taxon>Bacillaceae</taxon>
        <taxon>Shouchella</taxon>
    </lineage>
</organism>
<evidence type="ECO:0000313" key="1">
    <source>
        <dbReference type="EMBL" id="WDF02927.1"/>
    </source>
</evidence>
<sequence length="57" mass="6593">MKIKEEKSEKVIDLISGMKAYEWAQIKQKVDMLYSSRAAKVEFDDSEALRRNLKSGV</sequence>
<proteinExistence type="predicted"/>
<keyword evidence="2" id="KW-1185">Reference proteome</keyword>